<dbReference type="FunCoup" id="A0A482XIF2">
    <property type="interactions" value="2187"/>
</dbReference>
<feature type="compositionally biased region" description="Basic and acidic residues" evidence="30">
    <location>
        <begin position="3207"/>
        <end position="3219"/>
    </location>
</feature>
<reference evidence="32 33" key="1">
    <citation type="journal article" date="2017" name="Gigascience">
        <title>Genome sequence of the small brown planthopper, Laodelphax striatellus.</title>
        <authorList>
            <person name="Zhu J."/>
            <person name="Jiang F."/>
            <person name="Wang X."/>
            <person name="Yang P."/>
            <person name="Bao Y."/>
            <person name="Zhao W."/>
            <person name="Wang W."/>
            <person name="Lu H."/>
            <person name="Wang Q."/>
            <person name="Cui N."/>
            <person name="Li J."/>
            <person name="Chen X."/>
            <person name="Luo L."/>
            <person name="Yu J."/>
            <person name="Kang L."/>
            <person name="Cui F."/>
        </authorList>
    </citation>
    <scope>NUCLEOTIDE SEQUENCE [LARGE SCALE GENOMIC DNA]</scope>
    <source>
        <strain evidence="32">Lst14</strain>
    </source>
</reference>
<feature type="region of interest" description="Disordered" evidence="30">
    <location>
        <begin position="3282"/>
        <end position="3301"/>
    </location>
</feature>
<evidence type="ECO:0000256" key="29">
    <source>
        <dbReference type="SAM" id="Coils"/>
    </source>
</evidence>
<evidence type="ECO:0000256" key="15">
    <source>
        <dbReference type="ARBA" id="ARBA00022753"/>
    </source>
</evidence>
<keyword evidence="29" id="KW-0175">Coiled coil</keyword>
<evidence type="ECO:0000256" key="19">
    <source>
        <dbReference type="ARBA" id="ARBA00022843"/>
    </source>
</evidence>
<dbReference type="FunFam" id="1.10.1170.10:FF:000001">
    <property type="entry name" value="baculoviral IAP repeat-containing protein 6 isoform X1"/>
    <property type="match status" value="1"/>
</dbReference>
<feature type="compositionally biased region" description="Pro residues" evidence="30">
    <location>
        <begin position="4470"/>
        <end position="4484"/>
    </location>
</feature>
<feature type="compositionally biased region" description="Basic and acidic residues" evidence="30">
    <location>
        <begin position="2145"/>
        <end position="2155"/>
    </location>
</feature>
<dbReference type="GO" id="GO:0006915">
    <property type="term" value="P:apoptotic process"/>
    <property type="evidence" value="ECO:0007669"/>
    <property type="project" value="UniProtKB-KW"/>
</dbReference>
<keyword evidence="8" id="KW-0853">WD repeat</keyword>
<evidence type="ECO:0000256" key="2">
    <source>
        <dbReference type="ARBA" id="ARBA00004198"/>
    </source>
</evidence>
<evidence type="ECO:0000256" key="16">
    <source>
        <dbReference type="ARBA" id="ARBA00022776"/>
    </source>
</evidence>
<dbReference type="PANTHER" id="PTHR46116">
    <property type="entry name" value="(E3-INDEPENDENT) E2 UBIQUITIN-CONJUGATING ENZYME"/>
    <property type="match status" value="1"/>
</dbReference>
<dbReference type="GO" id="GO:0005634">
    <property type="term" value="C:nucleus"/>
    <property type="evidence" value="ECO:0007669"/>
    <property type="project" value="TreeGrafter"/>
</dbReference>
<evidence type="ECO:0000256" key="28">
    <source>
        <dbReference type="ARBA" id="ARBA00081222"/>
    </source>
</evidence>
<dbReference type="InterPro" id="IPR000608">
    <property type="entry name" value="UBC"/>
</dbReference>
<keyword evidence="6" id="KW-0963">Cytoplasm</keyword>
<feature type="region of interest" description="Disordered" evidence="30">
    <location>
        <begin position="3954"/>
        <end position="3983"/>
    </location>
</feature>
<feature type="region of interest" description="Disordered" evidence="30">
    <location>
        <begin position="1831"/>
        <end position="1852"/>
    </location>
</feature>
<proteinExistence type="inferred from homology"/>
<keyword evidence="17" id="KW-0833">Ubl conjugation pathway</keyword>
<feature type="region of interest" description="Disordered" evidence="30">
    <location>
        <begin position="4075"/>
        <end position="4100"/>
    </location>
</feature>
<dbReference type="GO" id="GO:0004869">
    <property type="term" value="F:cysteine-type endopeptidase inhibitor activity"/>
    <property type="evidence" value="ECO:0007669"/>
    <property type="project" value="TreeGrafter"/>
</dbReference>
<dbReference type="PANTHER" id="PTHR46116:SF39">
    <property type="entry name" value="BACULOVIRAL IAP REPEAT-CONTAINING PROTEIN 6"/>
    <property type="match status" value="1"/>
</dbReference>
<evidence type="ECO:0000256" key="11">
    <source>
        <dbReference type="ARBA" id="ARBA00022690"/>
    </source>
</evidence>
<dbReference type="GO" id="GO:0051301">
    <property type="term" value="P:cell division"/>
    <property type="evidence" value="ECO:0007669"/>
    <property type="project" value="UniProtKB-KW"/>
</dbReference>
<keyword evidence="14" id="KW-0677">Repeat</keyword>
<dbReference type="Gene3D" id="1.10.1170.10">
    <property type="entry name" value="Inhibitor Of Apoptosis Protein (2mihbC-IAP-1), Chain A"/>
    <property type="match status" value="1"/>
</dbReference>
<dbReference type="CDD" id="cd23810">
    <property type="entry name" value="UBCc_BIRC6"/>
    <property type="match status" value="1"/>
</dbReference>
<feature type="compositionally biased region" description="Basic and acidic residues" evidence="30">
    <location>
        <begin position="3476"/>
        <end position="3491"/>
    </location>
</feature>
<dbReference type="GO" id="GO:0005794">
    <property type="term" value="C:Golgi apparatus"/>
    <property type="evidence" value="ECO:0007669"/>
    <property type="project" value="UniProtKB-SubCell"/>
</dbReference>
<evidence type="ECO:0000256" key="30">
    <source>
        <dbReference type="SAM" id="MobiDB-lite"/>
    </source>
</evidence>
<feature type="domain" description="UBC core" evidence="31">
    <location>
        <begin position="4205"/>
        <end position="4372"/>
    </location>
</feature>
<evidence type="ECO:0000256" key="7">
    <source>
        <dbReference type="ARBA" id="ARBA00022553"/>
    </source>
</evidence>
<evidence type="ECO:0000256" key="21">
    <source>
        <dbReference type="ARBA" id="ARBA00023136"/>
    </source>
</evidence>
<dbReference type="Pfam" id="PF00653">
    <property type="entry name" value="BIR"/>
    <property type="match status" value="1"/>
</dbReference>
<evidence type="ECO:0000313" key="32">
    <source>
        <dbReference type="EMBL" id="RZF45071.1"/>
    </source>
</evidence>
<keyword evidence="11" id="KW-0646">Protease inhibitor</keyword>
<keyword evidence="33" id="KW-1185">Reference proteome</keyword>
<dbReference type="GO" id="GO:0030496">
    <property type="term" value="C:midbody"/>
    <property type="evidence" value="ECO:0007669"/>
    <property type="project" value="UniProtKB-SubCell"/>
</dbReference>
<evidence type="ECO:0000256" key="22">
    <source>
        <dbReference type="ARBA" id="ARBA00023212"/>
    </source>
</evidence>
<feature type="compositionally biased region" description="Gly residues" evidence="30">
    <location>
        <begin position="604"/>
        <end position="618"/>
    </location>
</feature>
<dbReference type="GO" id="GO:0042127">
    <property type="term" value="P:regulation of cell population proliferation"/>
    <property type="evidence" value="ECO:0007669"/>
    <property type="project" value="UniProtKB-ARBA"/>
</dbReference>
<dbReference type="InterPro" id="IPR022103">
    <property type="entry name" value="BIRC6"/>
</dbReference>
<feature type="region of interest" description="Disordered" evidence="30">
    <location>
        <begin position="3472"/>
        <end position="3495"/>
    </location>
</feature>
<feature type="compositionally biased region" description="Low complexity" evidence="30">
    <location>
        <begin position="3868"/>
        <end position="3879"/>
    </location>
</feature>
<keyword evidence="7" id="KW-0597">Phosphoprotein</keyword>
<dbReference type="FunFam" id="3.10.110.10:FF:000014">
    <property type="entry name" value="Baculoviral IAP repeat-containing protein 6"/>
    <property type="match status" value="1"/>
</dbReference>
<dbReference type="InterPro" id="IPR001370">
    <property type="entry name" value="BIR_rpt"/>
</dbReference>
<dbReference type="GO" id="GO:0016567">
    <property type="term" value="P:protein ubiquitination"/>
    <property type="evidence" value="ECO:0007669"/>
    <property type="project" value="UniProtKB-ARBA"/>
</dbReference>
<protein>
    <recommendedName>
        <fullName evidence="25">Dual E2 ubiquitin-conjugating enzyme/E3 ubiquitin-protein ligase BIRC6</fullName>
    </recommendedName>
    <alternativeName>
        <fullName evidence="28">BIR repeat-containing ubiquitin-conjugating enzyme</fullName>
    </alternativeName>
    <alternativeName>
        <fullName evidence="27">Baculoviral IAP repeat-containing protein 6</fullName>
    </alternativeName>
    <alternativeName>
        <fullName evidence="26">Ubiquitin-conjugating BIR domain enzyme apollon</fullName>
    </alternativeName>
</protein>
<keyword evidence="12" id="KW-0053">Apoptosis</keyword>
<evidence type="ECO:0000256" key="18">
    <source>
        <dbReference type="ARBA" id="ARBA00022833"/>
    </source>
</evidence>
<comment type="subcellular location">
    <subcellularLocation>
        <location evidence="4">Cytoplasm</location>
        <location evidence="4">Cytoskeleton</location>
        <location evidence="4">Microtubule organizing center</location>
        <location evidence="4">Centrosome</location>
    </subcellularLocation>
    <subcellularLocation>
        <location evidence="5">Cytoplasm</location>
        <location evidence="5">Cytoskeleton</location>
        <location evidence="5">Spindle pole</location>
    </subcellularLocation>
    <subcellularLocation>
        <location evidence="1">Endosome</location>
    </subcellularLocation>
    <subcellularLocation>
        <location evidence="2">Golgi apparatus</location>
        <location evidence="2">trans-Golgi network membrane</location>
    </subcellularLocation>
    <subcellularLocation>
        <location evidence="3">Midbody</location>
    </subcellularLocation>
</comment>
<feature type="region of interest" description="Disordered" evidence="30">
    <location>
        <begin position="3867"/>
        <end position="3886"/>
    </location>
</feature>
<dbReference type="OrthoDB" id="47801at2759"/>
<comment type="similarity">
    <text evidence="24">Belongs to the BIRC6 family.</text>
</comment>
<keyword evidence="20" id="KW-0333">Golgi apparatus</keyword>
<evidence type="ECO:0000256" key="25">
    <source>
        <dbReference type="ARBA" id="ARBA00069601"/>
    </source>
</evidence>
<dbReference type="PROSITE" id="PS50143">
    <property type="entry name" value="BIR_REPEAT_2"/>
    <property type="match status" value="1"/>
</dbReference>
<feature type="compositionally biased region" description="Polar residues" evidence="30">
    <location>
        <begin position="3547"/>
        <end position="3557"/>
    </location>
</feature>
<evidence type="ECO:0000256" key="20">
    <source>
        <dbReference type="ARBA" id="ARBA00023034"/>
    </source>
</evidence>
<dbReference type="GO" id="GO:0046872">
    <property type="term" value="F:metal ion binding"/>
    <property type="evidence" value="ECO:0007669"/>
    <property type="project" value="UniProtKB-KW"/>
</dbReference>
<dbReference type="GO" id="GO:0004842">
    <property type="term" value="F:ubiquitin-protein transferase activity"/>
    <property type="evidence" value="ECO:0007669"/>
    <property type="project" value="InterPro"/>
</dbReference>
<dbReference type="GO" id="GO:0005768">
    <property type="term" value="C:endosome"/>
    <property type="evidence" value="ECO:0007669"/>
    <property type="project" value="UniProtKB-SubCell"/>
</dbReference>
<feature type="region of interest" description="Disordered" evidence="30">
    <location>
        <begin position="4469"/>
        <end position="4488"/>
    </location>
</feature>
<evidence type="ECO:0000256" key="14">
    <source>
        <dbReference type="ARBA" id="ARBA00022737"/>
    </source>
</evidence>
<evidence type="ECO:0000256" key="23">
    <source>
        <dbReference type="ARBA" id="ARBA00023306"/>
    </source>
</evidence>
<evidence type="ECO:0000256" key="4">
    <source>
        <dbReference type="ARBA" id="ARBA00004300"/>
    </source>
</evidence>
<keyword evidence="16" id="KW-0498">Mitosis</keyword>
<dbReference type="SUPFAM" id="SSF57924">
    <property type="entry name" value="Inhibitor of apoptosis (IAP) repeat"/>
    <property type="match status" value="1"/>
</dbReference>
<gene>
    <name evidence="32" type="ORF">LSTR_LSTR002032</name>
</gene>
<evidence type="ECO:0000256" key="17">
    <source>
        <dbReference type="ARBA" id="ARBA00022786"/>
    </source>
</evidence>
<evidence type="ECO:0000256" key="9">
    <source>
        <dbReference type="ARBA" id="ARBA00022618"/>
    </source>
</evidence>
<keyword evidence="18" id="KW-0862">Zinc</keyword>
<feature type="compositionally biased region" description="Gly residues" evidence="30">
    <location>
        <begin position="559"/>
        <end position="578"/>
    </location>
</feature>
<dbReference type="InterPro" id="IPR016135">
    <property type="entry name" value="UBQ-conjugating_enzyme/RWD"/>
</dbReference>
<dbReference type="CDD" id="cd00022">
    <property type="entry name" value="BIR"/>
    <property type="match status" value="1"/>
</dbReference>
<dbReference type="Pfam" id="PF00179">
    <property type="entry name" value="UQ_con"/>
    <property type="match status" value="1"/>
</dbReference>
<evidence type="ECO:0000256" key="1">
    <source>
        <dbReference type="ARBA" id="ARBA00004177"/>
    </source>
</evidence>
<feature type="compositionally biased region" description="Low complexity" evidence="30">
    <location>
        <begin position="3955"/>
        <end position="3972"/>
    </location>
</feature>
<organism evidence="32 33">
    <name type="scientific">Laodelphax striatellus</name>
    <name type="common">Small brown planthopper</name>
    <name type="synonym">Delphax striatella</name>
    <dbReference type="NCBI Taxonomy" id="195883"/>
    <lineage>
        <taxon>Eukaryota</taxon>
        <taxon>Metazoa</taxon>
        <taxon>Ecdysozoa</taxon>
        <taxon>Arthropoda</taxon>
        <taxon>Hexapoda</taxon>
        <taxon>Insecta</taxon>
        <taxon>Pterygota</taxon>
        <taxon>Neoptera</taxon>
        <taxon>Paraneoptera</taxon>
        <taxon>Hemiptera</taxon>
        <taxon>Auchenorrhyncha</taxon>
        <taxon>Fulgoroidea</taxon>
        <taxon>Delphacidae</taxon>
        <taxon>Criomorphinae</taxon>
        <taxon>Laodelphax</taxon>
    </lineage>
</organism>
<dbReference type="GO" id="GO:0032465">
    <property type="term" value="P:regulation of cytokinesis"/>
    <property type="evidence" value="ECO:0007669"/>
    <property type="project" value="InterPro"/>
</dbReference>
<dbReference type="GO" id="GO:0000922">
    <property type="term" value="C:spindle pole"/>
    <property type="evidence" value="ECO:0007669"/>
    <property type="project" value="UniProtKB-SubCell"/>
</dbReference>
<dbReference type="GO" id="GO:0005813">
    <property type="term" value="C:centrosome"/>
    <property type="evidence" value="ECO:0007669"/>
    <property type="project" value="UniProtKB-SubCell"/>
</dbReference>
<keyword evidence="23" id="KW-0131">Cell cycle</keyword>
<feature type="region of interest" description="Disordered" evidence="30">
    <location>
        <begin position="2550"/>
        <end position="2572"/>
    </location>
</feature>
<feature type="region of interest" description="Disordered" evidence="30">
    <location>
        <begin position="3716"/>
        <end position="3739"/>
    </location>
</feature>
<evidence type="ECO:0000256" key="12">
    <source>
        <dbReference type="ARBA" id="ARBA00022703"/>
    </source>
</evidence>
<evidence type="ECO:0000256" key="26">
    <source>
        <dbReference type="ARBA" id="ARBA00075349"/>
    </source>
</evidence>
<keyword evidence="19" id="KW-0832">Ubl conjugation</keyword>
<dbReference type="Pfam" id="PF12356">
    <property type="entry name" value="BIRC6"/>
    <property type="match status" value="1"/>
</dbReference>
<dbReference type="EMBL" id="QKKF02010000">
    <property type="protein sequence ID" value="RZF45071.1"/>
    <property type="molecule type" value="Genomic_DNA"/>
</dbReference>
<feature type="compositionally biased region" description="Low complexity" evidence="30">
    <location>
        <begin position="2803"/>
        <end position="2816"/>
    </location>
</feature>
<dbReference type="SMART" id="SM00212">
    <property type="entry name" value="UBCc"/>
    <property type="match status" value="1"/>
</dbReference>
<accession>A0A482XIF2</accession>
<evidence type="ECO:0000256" key="3">
    <source>
        <dbReference type="ARBA" id="ARBA00004214"/>
    </source>
</evidence>
<keyword evidence="13" id="KW-0479">Metal-binding</keyword>
<evidence type="ECO:0000313" key="33">
    <source>
        <dbReference type="Proteomes" id="UP000291343"/>
    </source>
</evidence>
<feature type="coiled-coil region" evidence="29">
    <location>
        <begin position="1937"/>
        <end position="1988"/>
    </location>
</feature>
<evidence type="ECO:0000256" key="10">
    <source>
        <dbReference type="ARBA" id="ARBA00022679"/>
    </source>
</evidence>
<keyword evidence="9" id="KW-0132">Cell division</keyword>
<keyword evidence="22" id="KW-0206">Cytoskeleton</keyword>
<feature type="region of interest" description="Disordered" evidence="30">
    <location>
        <begin position="3188"/>
        <end position="3219"/>
    </location>
</feature>
<dbReference type="PROSITE" id="PS50127">
    <property type="entry name" value="UBC_2"/>
    <property type="match status" value="1"/>
</dbReference>
<name>A0A482XIF2_LAOST</name>
<keyword evidence="21" id="KW-0472">Membrane</keyword>
<feature type="region of interest" description="Disordered" evidence="30">
    <location>
        <begin position="2136"/>
        <end position="2178"/>
    </location>
</feature>
<evidence type="ECO:0000256" key="13">
    <source>
        <dbReference type="ARBA" id="ARBA00022723"/>
    </source>
</evidence>
<dbReference type="Gene3D" id="3.10.110.10">
    <property type="entry name" value="Ubiquitin Conjugating Enzyme"/>
    <property type="match status" value="1"/>
</dbReference>
<evidence type="ECO:0000256" key="6">
    <source>
        <dbReference type="ARBA" id="ARBA00022490"/>
    </source>
</evidence>
<dbReference type="GO" id="GO:0043066">
    <property type="term" value="P:negative regulation of apoptotic process"/>
    <property type="evidence" value="ECO:0007669"/>
    <property type="project" value="UniProtKB-ARBA"/>
</dbReference>
<evidence type="ECO:0000256" key="24">
    <source>
        <dbReference type="ARBA" id="ARBA00060909"/>
    </source>
</evidence>
<feature type="compositionally biased region" description="Low complexity" evidence="30">
    <location>
        <begin position="2557"/>
        <end position="2572"/>
    </location>
</feature>
<comment type="caution">
    <text evidence="32">The sequence shown here is derived from an EMBL/GenBank/DDBJ whole genome shotgun (WGS) entry which is preliminary data.</text>
</comment>
<feature type="compositionally biased region" description="Gly residues" evidence="30">
    <location>
        <begin position="586"/>
        <end position="595"/>
    </location>
</feature>
<dbReference type="Proteomes" id="UP000291343">
    <property type="component" value="Unassembled WGS sequence"/>
</dbReference>
<keyword evidence="10" id="KW-0808">Transferase</keyword>
<feature type="region of interest" description="Disordered" evidence="30">
    <location>
        <begin position="2795"/>
        <end position="2816"/>
    </location>
</feature>
<feature type="region of interest" description="Disordered" evidence="30">
    <location>
        <begin position="3530"/>
        <end position="3557"/>
    </location>
</feature>
<feature type="region of interest" description="Disordered" evidence="30">
    <location>
        <begin position="1994"/>
        <end position="2030"/>
    </location>
</feature>
<feature type="compositionally biased region" description="Low complexity" evidence="30">
    <location>
        <begin position="2008"/>
        <end position="2023"/>
    </location>
</feature>
<evidence type="ECO:0000256" key="5">
    <source>
        <dbReference type="ARBA" id="ARBA00004647"/>
    </source>
</evidence>
<sequence>MGDDELARRPVDEGEEVKMADSEWRLEEDGQLKLDVKCNSLIYHPNLNIIIVLTKSSEVLVVDVNSGLLLQRSLLSESDSAIQGQYLPGYDKILLANDKGIGVRSDYNGVLLLDTILQTPTTKPDDIVKLEIPLSEAHILKQTLQCMDLQGVERVAEVLEELTNKTKEADAKSRKGLKAQKWNTVCLSVGHCALKWVCAGMVSELRRQNRHIPALSAASALSERLNWLLVPPPLAGGGGAASDTPQPPPDRTLMFSEAIRRQTFANWPHMNYKWALPDQMAQAGFYHQPNSAGDDRAMCFTCIVCLVCWEPTDEPWSEHERHSPSCPFVKGEYTQNVPLSVTYATAPAVATPHPVTLLGTSSVPELFATATANGLVQVWNCARQLKNEISFYSFGSDARTYPREGWAEQEIVEIPLSDLTLDNLIKNGSSQDIRLGAVSIVGMLKHPCPPGHLDMATATADDYDDDLPGSRYRRPALITGVSVRSKRSPSSVPGVSPAVRAMNDVNQATAAATNHLDIMKVMDGSTSSSSSGVQYDRQLLLVVYDFHYQSSGRAPPKEGGWGGGGGGGGGPGGSGSGGINNVAVDGNGGGGGGGSYSSSANHSAGGGGVGSGGVGGGASKKVVSGTGTSASRIENNIQEIFLSKLFYCQNSLMDDVELAPDPEVHYSGLSSFQGTEAFPTQPPPIAVMVPPVGGGTFNASMGMDVLQFPASSSAANVPPPSSIKVSMSNRELKAAANGGGGGVREPASVQCVTVDTVGRNSAITGIYPTKDGRHLLVTLGSEERTSSKGVFVMYGLVFDGPVVSVRENPLCWREFDSEPRQVLLLPLAADQTTSLASPLGVAVIVTEDGALHIIDVASLETLSSKLPPDGTKFVTATYCFSLERLCVSTIDGDLHFFCMKDADDRKQDEASSLALDQSSSLHKPNSTWDEHVFEMTLPMSACIGHVDVKLTLHSLCATPPQIEVTLLKQNATAIGKSTQDNFNRNTAADSAIDFNLNTDTKKGLQENPVTNEDYLQTHNMEVLCGPINLASCLDLTEQGGTVTFSSVKLFRVRSRTLLVHMKSLSDPAAGQASGKKAKVDPNFSWDMSNMANSTPDSIVERLTNASRKVEYVGCDWIHEVSITIRKAKQTEIPNERLERYAMLESNEFVEKLLDVILSSNEGGGGEKGRVEQSIALDILNWIAVIRLGRLRCCQPSWLRLQVEFVKMIQSYQHILIQTCFVQGGRSIAQKCVKLFTICSDGVKNLEDNSLKDFNRSLVEVFLESLNSILQSWSAGAMRWFFHCLARMIASDPNSALKASYRSLMLLSKVARHLKMRQNPSYLLLRSSIIVEFQSQNIKRIDENVFLFLFQFSFLGNGNNQTESGKPNLYHNLAKLKGLTSNLYMKGLLEVEPLHFTCHSTSDGTKLEKMESAGLNNPWGNLYDAQPFHLATSEPKNSQDYDGMFSWQQLLMAPAQQMLVIERMHSGARRFVVLDLGTPVLLTDLIVPSCPELLSLSVDIWTRSEDADAQRLVVASDIASKTLVMSDIQPPPVCRYIKITTIGRYGMSTTKCKIPIGSFFGHMVLLPGEDYAEKNSLVQNMTEENTQNQIQVLSALFEDVQCRYSLACSKLENLVTPLLSSESPNVGHMYNYLHKIKESSNNLETQKITTAYQECITYQHQLNIIRSVMRRFGAKSSPVSTDVQQNLTTACTDKLRVLGESLTDLLLYIVYGVGFDPRVDSAHLHQMVDESQCERLFNCICVGEDIRMQVSCCTLLVRLCGLQPWWGSFLVNTIKQLYSSKQFNIFPQDRVFILLIYMGRKSLCGGANRSSVMDSLLKTILNQLESLATNTTASAVPSSSDGEAAEGDEEGAVGGGGGGSTGFFRLQMDLSLVGWLLLFLSQCLDSQPSFCSMDELPDKMKNSKNSAPASRWDFLQGEMAMQRRTYLTNKCTASRNYRRKLQKKLMHHKQQLDDLETAKKAFHASTQALSALSSQAAKLSCKLESALKQQEQFYKKSAKQATSPRSKDQQGSFRSSRSGESCSDSDGKRGSNPLKDTDCQFLMLPRTHCLPVARALIKFLLHMDITCNIDLFLLVCKVIARVTVWTKPAVSLGEIMTQDQLASLLLIAVSNRSVWGGPWASHAITCLLQDIIQGVSSKPSSPVDQPDSRAESKEPDDPMPSLIDVNPMPGPSSSSAKNGESYVLPSLFESDDSEMEDLLEDILERGKSLFIRKSSSRMAVGAVSSISTALDSRLEYGLENNVSVNLRRITAQAAYNLPLCINSSIAQKGLQNDGSTLPVWDESITAPWQLPANSSAGLSSIEILSTAFDTLFGQLNQSRDGDLEAVVQLWLTLSTESESSGGGRSFDPSVVPLIQLSPSAISSLMSTLANRGGISVREWCLSLQALTLLSNMQLASGAAAVADSAADPDQVLAQTLCGAASLVVLDANFVPMLDAFLSSPHIKGCAGVSVCNSLHELLVRLEMRCDVVSGTSALGNRLKELLLQLVFGLVSEGGAIAALYGPLDAQTGLILLLLHLNFPNINLSTAVGILQAVGVLIERYVLNAEGMKGRGGVAEPTSQHASSSSHHQHQQQQAVPAGGSSLTFVLNNPSWEHLLIVIIRLITNLVQTPLDAPGVAAASSQTDEHKAAAHSSAAATDPPPLLAKAKCVADFVVQQEQTMAQLIGGLGGCVRSTFSMFHGPFSPDSSDSGGDPVSIGDALLQLLSTLAAKATDPKLILKPLFTHLSTCGLTEPLQWLVLQVLDSDQALRELLEMSGIETMSANLVETTGMLISPHPSTVSVIMQYLSQIPNCAPLTSSSHHKKGCSSSSGGQAAASGTTTSGYANNSGYAAHAIAAAVNNNNNNNGHNGNANGGTAVQLESHDAMVNFAPLGSIICSSNPTSQSADVLIQPAPPHRRARTPAWSYHFYAEESWVELTITLPCAVLLKAVHIQPHLSSLATCPSGVSVEISRDGRGSFVPVAAPFNTSGLTFVRLTLPHPEVVTAVLLRLYKPRDSSNIGLSQIKLLGATTFGDSDLPDARLLLAASPPAVTESVLLTLGLHSQQLGLQLIQVLLSNGGSLSSAVQSVVGLLFKLGTTDDAYTKERLATMLEWLHQAATTVQNQLSTAYIQCLASILWTCYERNINCDMPSMITQPLFSSVYEWTLKLSPHSCLKKAIDSVLCSMCYINPALFPTLLQRMNILVPICTSSPQASISDDRKDTETSSQTDDCNREEQESDRFASDTEWYNRLVLQDQNNLSLSEGQLMSVAAACQSPPATRHLLDSGLPSLIAHALLGFCLKKKNSESKNEPANQSRMTDSDKASGRNHVFSVNAMGVMLKFLEEVCMAGQMRDWLGSPEGSIFWGPLLSLLCNKPSNEKRCDVNSTLHSLESATVSFLARCCWCHPTNQKLLAKVLSDVISQHKTSNHKTGGISGVTRRMILQLLLESEKVYVSVQGMQSSGVITPTHPRHVSRLLHLSVHTTIADILRMISGANGASDRGDDTSSSEPRELRCGDGPTKNWAELEQHWCEMSVAAGVTAKDKRLKDAKNAAAAAAAGSRGPSYGKRSRNNLSDTQSSMSNRLCLRHPDLEEKILPGSLTLSQLLYILDEQGISLSNPYIFLTLEQANGGSNSYCEETLLSESASLPTALQVFTQQGGLALLAQHLPPVYPETLVHLGRLPPPHAAASDKMSATATDSAPAAAASAVDQVVYDAWVKVEPNDDIYEDLDEYVCLGETGGGGQSSSTVGGSSKRQPECGGGAGGAPTVPLHSLAAFGLFLRLPGYAEVLLRDKAKAQCLLRLTLGVTDDGEGGDILTCPVASSLPTLPFEVLRLLLESTPLTTDDGVLLRRTTLETGALHLLLSCLAIFTHFPQDLPPALGPNQQVLVTPVSKAANSSSSNDKQQPRKAEEKAHLYWAKGTGFGTGSTAQSWNVEQALSRQRTEEEHVTVLLQVLSSYINPGGKSENYGSKTLNVVDMESSGTSSSDEASSSSSSTDVDERQASPPLPPAFHDILQQSCLLPALSSYLRNDSVLDMARHIPLYRAVLQLLRAMALNPQLVSLLLPQKATIASNELSIVCLLVKMQNCVDIYANRLKNNKSKGHRKSIRTNNNNNNTNNNNNIKTQEEMDNDEGLALLIPDIQQTACLVQVLTNRIVYDTETDGESTSHAEVEQPLQRTLEERYLEVMKALQFDTYEMIVENSDSTGFQFVVSYHFESNVRSCGERSHPTRMKRLAQETVTLSTSLPLSYSSSVFVRCDSDRLDIMKVLITGPAETPYANGCFELDVFFPPDYPNSPMLINLETTGHHTIRFNPNLYNDGKVCLSVLNTWQGRPEEKWNAHTSSFLQVLVSIQSLILVPEPYFNEPGYERSRGTPSGDQSSREYNSNICQATVKWAMLEQLRNPSPCFKQIIQTHFYMKQKEIRNQIENWILDMESQASDRRTGRAISLNAIALKRHYHQLLEELRQLRPPPGMEDLAEVEVLSAASDGYVATPIAPPTPTAGPAPSPPTTDLETDLQMEKMVSQVCE</sequence>
<feature type="region of interest" description="Disordered" evidence="30">
    <location>
        <begin position="552"/>
        <end position="628"/>
    </location>
</feature>
<feature type="compositionally biased region" description="Low complexity" evidence="30">
    <location>
        <begin position="4085"/>
        <end position="4097"/>
    </location>
</feature>
<dbReference type="SMR" id="A0A482XIF2"/>
<evidence type="ECO:0000256" key="27">
    <source>
        <dbReference type="ARBA" id="ARBA00079718"/>
    </source>
</evidence>
<dbReference type="STRING" id="195883.A0A482XIF2"/>
<dbReference type="SMART" id="SM00238">
    <property type="entry name" value="BIR"/>
    <property type="match status" value="1"/>
</dbReference>
<evidence type="ECO:0000259" key="31">
    <source>
        <dbReference type="PROSITE" id="PS50127"/>
    </source>
</evidence>
<keyword evidence="15" id="KW-0967">Endosome</keyword>
<evidence type="ECO:0000256" key="8">
    <source>
        <dbReference type="ARBA" id="ARBA00022574"/>
    </source>
</evidence>
<dbReference type="InParanoid" id="A0A482XIF2"/>
<dbReference type="SUPFAM" id="SSF54495">
    <property type="entry name" value="UBC-like"/>
    <property type="match status" value="1"/>
</dbReference>